<dbReference type="RefSeq" id="WP_345492632.1">
    <property type="nucleotide sequence ID" value="NZ_BAABHY010000013.1"/>
</dbReference>
<accession>A0ABP9NGD8</accession>
<dbReference type="InterPro" id="IPR007434">
    <property type="entry name" value="FemAB-like"/>
</dbReference>
<keyword evidence="2" id="KW-1185">Reference proteome</keyword>
<comment type="caution">
    <text evidence="1">The sequence shown here is derived from an EMBL/GenBank/DDBJ whole genome shotgun (WGS) entry which is preliminary data.</text>
</comment>
<evidence type="ECO:0000313" key="1">
    <source>
        <dbReference type="EMBL" id="GAA5114560.1"/>
    </source>
</evidence>
<gene>
    <name evidence="1" type="ORF">GCM10023211_24170</name>
</gene>
<dbReference type="EMBL" id="BAABHY010000013">
    <property type="protein sequence ID" value="GAA5114560.1"/>
    <property type="molecule type" value="Genomic_DNA"/>
</dbReference>
<evidence type="ECO:0000313" key="2">
    <source>
        <dbReference type="Proteomes" id="UP001500171"/>
    </source>
</evidence>
<dbReference type="PANTHER" id="PTHR47017">
    <property type="entry name" value="ACYL-COA"/>
    <property type="match status" value="1"/>
</dbReference>
<evidence type="ECO:0008006" key="3">
    <source>
        <dbReference type="Google" id="ProtNLM"/>
    </source>
</evidence>
<protein>
    <recommendedName>
        <fullName evidence="3">GNAT family N-acetyltransferase</fullName>
    </recommendedName>
</protein>
<proteinExistence type="predicted"/>
<dbReference type="PANTHER" id="PTHR47017:SF1">
    <property type="entry name" value="ACYL-COA"/>
    <property type="match status" value="1"/>
</dbReference>
<dbReference type="SUPFAM" id="SSF55729">
    <property type="entry name" value="Acyl-CoA N-acyltransferases (Nat)"/>
    <property type="match status" value="1"/>
</dbReference>
<sequence length="367" mass="43221">MPYLNQLEPNELIAHFLANPPVDFTAWQTESGLPMFAARFDLLTTVDPALRHKIMKLPFYRIWGNWLRFNTAFVGTTVSEYALLPTDADTYLLVSALKTHYAKRYPFLIVKDLPNHSTLLSENENDQSELFAKHLAAEQFIQVEGQALAFVKCDYQSIDDYLSRLSYSRRKNFRRKLKVAKDIDVKVSYSGDDCFFESQHIAQYYQLYLNVYEQSDIHFDKLSQAFFQALLQDKNNHAIIFNYYHDNQLIGYNICFIVGDTLIDKYIGFVYPKCHEFNLYYVSWFYNLQYLLDHNLTYYIAGWTDPEVKASLGAQFTLTQHWVYIRNPLLRWVLGRLSRYFETDKQLLDKQQNKTSSQVKHENADHS</sequence>
<dbReference type="InterPro" id="IPR016181">
    <property type="entry name" value="Acyl_CoA_acyltransferase"/>
</dbReference>
<dbReference type="Gene3D" id="3.40.630.30">
    <property type="match status" value="1"/>
</dbReference>
<dbReference type="Pfam" id="PF04339">
    <property type="entry name" value="FemAB_like"/>
    <property type="match status" value="1"/>
</dbReference>
<dbReference type="Proteomes" id="UP001500171">
    <property type="component" value="Unassembled WGS sequence"/>
</dbReference>
<organism evidence="1 2">
    <name type="scientific">Orbus sasakiae</name>
    <dbReference type="NCBI Taxonomy" id="1078475"/>
    <lineage>
        <taxon>Bacteria</taxon>
        <taxon>Pseudomonadati</taxon>
        <taxon>Pseudomonadota</taxon>
        <taxon>Gammaproteobacteria</taxon>
        <taxon>Orbales</taxon>
        <taxon>Orbaceae</taxon>
        <taxon>Orbus</taxon>
    </lineage>
</organism>
<reference evidence="2" key="1">
    <citation type="journal article" date="2019" name="Int. J. Syst. Evol. Microbiol.">
        <title>The Global Catalogue of Microorganisms (GCM) 10K type strain sequencing project: providing services to taxonomists for standard genome sequencing and annotation.</title>
        <authorList>
            <consortium name="The Broad Institute Genomics Platform"/>
            <consortium name="The Broad Institute Genome Sequencing Center for Infectious Disease"/>
            <person name="Wu L."/>
            <person name="Ma J."/>
        </authorList>
    </citation>
    <scope>NUCLEOTIDE SEQUENCE [LARGE SCALE GENOMIC DNA]</scope>
    <source>
        <strain evidence="2">JCM 18050</strain>
    </source>
</reference>
<name>A0ABP9NGD8_9GAMM</name>